<keyword evidence="1" id="KW-1133">Transmembrane helix</keyword>
<evidence type="ECO:0000313" key="2">
    <source>
        <dbReference type="EMBL" id="MBW83706.1"/>
    </source>
</evidence>
<dbReference type="EMBL" id="GGEC01003223">
    <property type="protein sequence ID" value="MBW83706.1"/>
    <property type="molecule type" value="Transcribed_RNA"/>
</dbReference>
<accession>A0A2P2IR85</accession>
<protein>
    <submittedName>
        <fullName evidence="2">Uncharacterized protein</fullName>
    </submittedName>
</protein>
<evidence type="ECO:0000256" key="1">
    <source>
        <dbReference type="SAM" id="Phobius"/>
    </source>
</evidence>
<keyword evidence="1" id="KW-0472">Membrane</keyword>
<organism evidence="2">
    <name type="scientific">Rhizophora mucronata</name>
    <name type="common">Asiatic mangrove</name>
    <dbReference type="NCBI Taxonomy" id="61149"/>
    <lineage>
        <taxon>Eukaryota</taxon>
        <taxon>Viridiplantae</taxon>
        <taxon>Streptophyta</taxon>
        <taxon>Embryophyta</taxon>
        <taxon>Tracheophyta</taxon>
        <taxon>Spermatophyta</taxon>
        <taxon>Magnoliopsida</taxon>
        <taxon>eudicotyledons</taxon>
        <taxon>Gunneridae</taxon>
        <taxon>Pentapetalae</taxon>
        <taxon>rosids</taxon>
        <taxon>fabids</taxon>
        <taxon>Malpighiales</taxon>
        <taxon>Rhizophoraceae</taxon>
        <taxon>Rhizophora</taxon>
    </lineage>
</organism>
<reference evidence="2" key="1">
    <citation type="submission" date="2018-02" db="EMBL/GenBank/DDBJ databases">
        <title>Rhizophora mucronata_Transcriptome.</title>
        <authorList>
            <person name="Meera S.P."/>
            <person name="Sreeshan A."/>
            <person name="Augustine A."/>
        </authorList>
    </citation>
    <scope>NUCLEOTIDE SEQUENCE</scope>
    <source>
        <tissue evidence="2">Leaf</tissue>
    </source>
</reference>
<proteinExistence type="predicted"/>
<name>A0A2P2IR85_RHIMU</name>
<dbReference type="AlphaFoldDB" id="A0A2P2IR85"/>
<keyword evidence="1" id="KW-0812">Transmembrane</keyword>
<feature type="transmembrane region" description="Helical" evidence="1">
    <location>
        <begin position="12"/>
        <end position="34"/>
    </location>
</feature>
<sequence>MLGRSTPSTNLSAATASLYSSFPSLFLLLFSLSLNLSQHSNCKLIEFNFYINLG</sequence>